<dbReference type="AlphaFoldDB" id="A0A914ERZ5"/>
<dbReference type="InterPro" id="IPR058814">
    <property type="entry name" value="ZIG1/7_N"/>
</dbReference>
<dbReference type="InterPro" id="IPR003599">
    <property type="entry name" value="Ig_sub"/>
</dbReference>
<dbReference type="Proteomes" id="UP000887540">
    <property type="component" value="Unplaced"/>
</dbReference>
<feature type="domain" description="Ig-like" evidence="5">
    <location>
        <begin position="117"/>
        <end position="221"/>
    </location>
</feature>
<evidence type="ECO:0000256" key="1">
    <source>
        <dbReference type="ARBA" id="ARBA00022737"/>
    </source>
</evidence>
<dbReference type="InterPro" id="IPR013783">
    <property type="entry name" value="Ig-like_fold"/>
</dbReference>
<dbReference type="InterPro" id="IPR036179">
    <property type="entry name" value="Ig-like_dom_sf"/>
</dbReference>
<dbReference type="Pfam" id="PF26428">
    <property type="entry name" value="Zwei_Ig_N"/>
    <property type="match status" value="1"/>
</dbReference>
<dbReference type="SUPFAM" id="SSF48726">
    <property type="entry name" value="Immunoglobulin"/>
    <property type="match status" value="1"/>
</dbReference>
<dbReference type="InterPro" id="IPR003598">
    <property type="entry name" value="Ig_sub2"/>
</dbReference>
<dbReference type="PANTHER" id="PTHR45889:SF8">
    <property type="entry name" value="IG-LIKE DOMAIN-CONTAINING PROTEIN"/>
    <property type="match status" value="1"/>
</dbReference>
<dbReference type="InterPro" id="IPR007110">
    <property type="entry name" value="Ig-like_dom"/>
</dbReference>
<dbReference type="CDD" id="cd00096">
    <property type="entry name" value="Ig"/>
    <property type="match status" value="1"/>
</dbReference>
<keyword evidence="2" id="KW-1015">Disulfide bond</keyword>
<proteinExistence type="predicted"/>
<feature type="transmembrane region" description="Helical" evidence="4">
    <location>
        <begin position="234"/>
        <end position="255"/>
    </location>
</feature>
<organism evidence="6 7">
    <name type="scientific">Acrobeloides nanus</name>
    <dbReference type="NCBI Taxonomy" id="290746"/>
    <lineage>
        <taxon>Eukaryota</taxon>
        <taxon>Metazoa</taxon>
        <taxon>Ecdysozoa</taxon>
        <taxon>Nematoda</taxon>
        <taxon>Chromadorea</taxon>
        <taxon>Rhabditida</taxon>
        <taxon>Tylenchina</taxon>
        <taxon>Cephalobomorpha</taxon>
        <taxon>Cephaloboidea</taxon>
        <taxon>Cephalobidae</taxon>
        <taxon>Acrobeloides</taxon>
    </lineage>
</organism>
<sequence length="274" mass="31191">MVKGSPKETLKVKDGLGHVLLHPLQLWCQAVDEISRRPVKINSAHFYPLRDNKVKFEAKLSKNNENASISLENVPSLYAGRFKFKKLEYILGNWTCVLQLATPNNQEVNGTIQVLVPPVIWNTNSSLRIDTTHHDFTLKGSGVTVLRNQKVELTCPVVGNPKPYVYWTKESKNLTKDEHYSFEGTSLFISNVTDAHGGLYKCIARSTFGTESKEAKPHELTLERQVRIKSQIAWLWPLIIIFVILVLLIVIITLCEFRRKSNEQKLILEAPDDE</sequence>
<dbReference type="SMART" id="SM00408">
    <property type="entry name" value="IGc2"/>
    <property type="match status" value="1"/>
</dbReference>
<reference evidence="7" key="1">
    <citation type="submission" date="2022-11" db="UniProtKB">
        <authorList>
            <consortium name="WormBaseParasite"/>
        </authorList>
    </citation>
    <scope>IDENTIFICATION</scope>
</reference>
<dbReference type="WBParaSite" id="ACRNAN_scaffold978.g15135.t1">
    <property type="protein sequence ID" value="ACRNAN_scaffold978.g15135.t1"/>
    <property type="gene ID" value="ACRNAN_scaffold978.g15135"/>
</dbReference>
<dbReference type="Pfam" id="PF07679">
    <property type="entry name" value="I-set"/>
    <property type="match status" value="1"/>
</dbReference>
<keyword evidence="3" id="KW-0393">Immunoglobulin domain</keyword>
<protein>
    <submittedName>
        <fullName evidence="7">Ig-like domain-containing protein</fullName>
    </submittedName>
</protein>
<name>A0A914ERZ5_9BILA</name>
<evidence type="ECO:0000259" key="5">
    <source>
        <dbReference type="PROSITE" id="PS50835"/>
    </source>
</evidence>
<evidence type="ECO:0000313" key="7">
    <source>
        <dbReference type="WBParaSite" id="ACRNAN_scaffold978.g15135.t1"/>
    </source>
</evidence>
<dbReference type="PROSITE" id="PS50835">
    <property type="entry name" value="IG_LIKE"/>
    <property type="match status" value="1"/>
</dbReference>
<dbReference type="SMART" id="SM00409">
    <property type="entry name" value="IG"/>
    <property type="match status" value="1"/>
</dbReference>
<dbReference type="Gene3D" id="2.60.40.10">
    <property type="entry name" value="Immunoglobulins"/>
    <property type="match status" value="1"/>
</dbReference>
<evidence type="ECO:0000256" key="2">
    <source>
        <dbReference type="ARBA" id="ARBA00023157"/>
    </source>
</evidence>
<keyword evidence="4" id="KW-0472">Membrane</keyword>
<keyword evidence="6" id="KW-1185">Reference proteome</keyword>
<accession>A0A914ERZ5</accession>
<dbReference type="FunFam" id="2.60.40.10:FF:000032">
    <property type="entry name" value="palladin isoform X1"/>
    <property type="match status" value="1"/>
</dbReference>
<evidence type="ECO:0000313" key="6">
    <source>
        <dbReference type="Proteomes" id="UP000887540"/>
    </source>
</evidence>
<dbReference type="PANTHER" id="PTHR45889">
    <property type="entry name" value="IG-LIKE DOMAIN-CONTAINING PROTEIN"/>
    <property type="match status" value="1"/>
</dbReference>
<evidence type="ECO:0000256" key="4">
    <source>
        <dbReference type="SAM" id="Phobius"/>
    </source>
</evidence>
<evidence type="ECO:0000256" key="3">
    <source>
        <dbReference type="ARBA" id="ARBA00023319"/>
    </source>
</evidence>
<keyword evidence="4" id="KW-1133">Transmembrane helix</keyword>
<dbReference type="InterPro" id="IPR013098">
    <property type="entry name" value="Ig_I-set"/>
</dbReference>
<keyword evidence="4" id="KW-0812">Transmembrane</keyword>
<keyword evidence="1" id="KW-0677">Repeat</keyword>